<name>A0ABV4WKS5_9CYAN</name>
<dbReference type="InterPro" id="IPR019251">
    <property type="entry name" value="DUF2231_TM"/>
</dbReference>
<organism evidence="3 4">
    <name type="scientific">Floridaenema evergladense BLCC-F167</name>
    <dbReference type="NCBI Taxonomy" id="3153639"/>
    <lineage>
        <taxon>Bacteria</taxon>
        <taxon>Bacillati</taxon>
        <taxon>Cyanobacteriota</taxon>
        <taxon>Cyanophyceae</taxon>
        <taxon>Oscillatoriophycideae</taxon>
        <taxon>Aerosakkonematales</taxon>
        <taxon>Aerosakkonemataceae</taxon>
        <taxon>Floridanema</taxon>
        <taxon>Floridanema evergladense</taxon>
    </lineage>
</organism>
<feature type="transmembrane region" description="Helical" evidence="1">
    <location>
        <begin position="37"/>
        <end position="57"/>
    </location>
</feature>
<comment type="caution">
    <text evidence="3">The sequence shown here is derived from an EMBL/GenBank/DDBJ whole genome shotgun (WGS) entry which is preliminary data.</text>
</comment>
<protein>
    <submittedName>
        <fullName evidence="3">DUF2231 domain-containing protein</fullName>
    </submittedName>
</protein>
<evidence type="ECO:0000256" key="1">
    <source>
        <dbReference type="SAM" id="Phobius"/>
    </source>
</evidence>
<dbReference type="Pfam" id="PF09990">
    <property type="entry name" value="DUF2231"/>
    <property type="match status" value="1"/>
</dbReference>
<feature type="domain" description="DUF2231" evidence="2">
    <location>
        <begin position="31"/>
        <end position="164"/>
    </location>
</feature>
<dbReference type="PIRSF" id="PIRSF029509">
    <property type="entry name" value="UCP029509"/>
    <property type="match status" value="1"/>
</dbReference>
<evidence type="ECO:0000259" key="2">
    <source>
        <dbReference type="Pfam" id="PF09990"/>
    </source>
</evidence>
<proteinExistence type="predicted"/>
<sequence>MTQTPNLPPLIESHQSEYQDSGVTSTVAIAGHPIHPAIVTLPIAFLVAAPVCDLLYFWTKDLFWARGAFWLIVAGIVTGLLAAATGLMDFLGIERVRKRTAGWAHMILNVAALTLTIVNLVLRWGKIAGAIVPTGLIISIIVALLLGLSGWYGGELVYRHKIAVIGYTDRNQS</sequence>
<keyword evidence="1" id="KW-1133">Transmembrane helix</keyword>
<feature type="transmembrane region" description="Helical" evidence="1">
    <location>
        <begin position="128"/>
        <end position="152"/>
    </location>
</feature>
<reference evidence="3 4" key="1">
    <citation type="submission" date="2024-09" db="EMBL/GenBank/DDBJ databases">
        <title>Floridaenema gen nov. (Aerosakkonemataceae, Aerosakkonematales ord. nov., Cyanobacteria) from benthic tropical and subtropical fresh waters, with the description of four new species.</title>
        <authorList>
            <person name="Moretto J.A."/>
            <person name="Berthold D.E."/>
            <person name="Lefler F.W."/>
            <person name="Huang I.-S."/>
            <person name="Laughinghouse H. IV."/>
        </authorList>
    </citation>
    <scope>NUCLEOTIDE SEQUENCE [LARGE SCALE GENOMIC DNA]</scope>
    <source>
        <strain evidence="3 4">BLCC-F167</strain>
    </source>
</reference>
<dbReference type="Proteomes" id="UP001576780">
    <property type="component" value="Unassembled WGS sequence"/>
</dbReference>
<feature type="transmembrane region" description="Helical" evidence="1">
    <location>
        <begin position="103"/>
        <end position="122"/>
    </location>
</feature>
<accession>A0ABV4WKS5</accession>
<keyword evidence="1" id="KW-0472">Membrane</keyword>
<dbReference type="EMBL" id="JBHFNT010000101">
    <property type="protein sequence ID" value="MFB2835263.1"/>
    <property type="molecule type" value="Genomic_DNA"/>
</dbReference>
<gene>
    <name evidence="3" type="ORF">ACE1CA_12095</name>
</gene>
<dbReference type="InterPro" id="IPR016923">
    <property type="entry name" value="UCP029509"/>
</dbReference>
<dbReference type="RefSeq" id="WP_413277679.1">
    <property type="nucleotide sequence ID" value="NZ_JBHFNT010000101.1"/>
</dbReference>
<evidence type="ECO:0000313" key="4">
    <source>
        <dbReference type="Proteomes" id="UP001576780"/>
    </source>
</evidence>
<keyword evidence="1" id="KW-0812">Transmembrane</keyword>
<evidence type="ECO:0000313" key="3">
    <source>
        <dbReference type="EMBL" id="MFB2835263.1"/>
    </source>
</evidence>
<feature type="transmembrane region" description="Helical" evidence="1">
    <location>
        <begin position="69"/>
        <end position="91"/>
    </location>
</feature>
<keyword evidence="4" id="KW-1185">Reference proteome</keyword>